<dbReference type="STRING" id="393762.SAMN05660472_00090"/>
<dbReference type="SUPFAM" id="SSF56954">
    <property type="entry name" value="Outer membrane efflux proteins (OEP)"/>
    <property type="match status" value="1"/>
</dbReference>
<keyword evidence="8" id="KW-1185">Reference proteome</keyword>
<dbReference type="PANTHER" id="PTHR30026:SF20">
    <property type="entry name" value="OUTER MEMBRANE PROTEIN TOLC"/>
    <property type="match status" value="1"/>
</dbReference>
<dbReference type="Proteomes" id="UP000198718">
    <property type="component" value="Unassembled WGS sequence"/>
</dbReference>
<evidence type="ECO:0000256" key="5">
    <source>
        <dbReference type="ARBA" id="ARBA00023237"/>
    </source>
</evidence>
<reference evidence="7 8" key="1">
    <citation type="submission" date="2016-10" db="EMBL/GenBank/DDBJ databases">
        <authorList>
            <person name="de Groot N.N."/>
        </authorList>
    </citation>
    <scope>NUCLEOTIDE SEQUENCE [LARGE SCALE GENOMIC DNA]</scope>
    <source>
        <strain evidence="7 8">DSM 18346</strain>
    </source>
</reference>
<proteinExistence type="predicted"/>
<evidence type="ECO:0000256" key="1">
    <source>
        <dbReference type="ARBA" id="ARBA00004442"/>
    </source>
</evidence>
<dbReference type="PANTHER" id="PTHR30026">
    <property type="entry name" value="OUTER MEMBRANE PROTEIN TOLC"/>
    <property type="match status" value="1"/>
</dbReference>
<name>A0A1G8X155_9FIRM</name>
<accession>A0A1G8X155</accession>
<evidence type="ECO:0000313" key="8">
    <source>
        <dbReference type="Proteomes" id="UP000198718"/>
    </source>
</evidence>
<protein>
    <submittedName>
        <fullName evidence="7">Outer membrane efflux protein</fullName>
    </submittedName>
</protein>
<dbReference type="GO" id="GO:0009279">
    <property type="term" value="C:cell outer membrane"/>
    <property type="evidence" value="ECO:0007669"/>
    <property type="project" value="UniProtKB-SubCell"/>
</dbReference>
<keyword evidence="4" id="KW-0472">Membrane</keyword>
<comment type="subcellular location">
    <subcellularLocation>
        <location evidence="1">Cell outer membrane</location>
    </subcellularLocation>
</comment>
<evidence type="ECO:0000256" key="2">
    <source>
        <dbReference type="ARBA" id="ARBA00022452"/>
    </source>
</evidence>
<evidence type="ECO:0000256" key="3">
    <source>
        <dbReference type="ARBA" id="ARBA00022692"/>
    </source>
</evidence>
<keyword evidence="3" id="KW-0812">Transmembrane</keyword>
<sequence>MGLKKLTILTFVQLLILSIFAGNLAYSMDMNPTNVKTTAGEETLTYSYDELLRLALNNSSELRRRKIEVERSEIMREEAARAKKYTPVGHGGTIEDAMAVGALRGLLAADINLEVNKRQLETEEDKLAYEVLEGYNKLLLAKSQLNLRQKAEGVMKRELTIANLRHSYGQVSSFERMMAEKNYHEAVKQLDTAKASLEAAFLELNNLAGLSIDLRYELAEKEGEEKTLPELEAHIRKMLNDNPNIWALEQRVKLAELAVNLYTYNVGDEPFRVKEMDVSTAKLTLNNSKEIMENSLRSLYQSLEQMEKAIDILEINLEKARENLGLTELRVELGMAIPLEVQKLEKLIAELDYQLLQSIARHEEMSVVYEKPWVVSGVL</sequence>
<dbReference type="GO" id="GO:1990281">
    <property type="term" value="C:efflux pump complex"/>
    <property type="evidence" value="ECO:0007669"/>
    <property type="project" value="TreeGrafter"/>
</dbReference>
<dbReference type="OrthoDB" id="1954422at2"/>
<dbReference type="GO" id="GO:0015562">
    <property type="term" value="F:efflux transmembrane transporter activity"/>
    <property type="evidence" value="ECO:0007669"/>
    <property type="project" value="InterPro"/>
</dbReference>
<gene>
    <name evidence="7" type="ORF">SAMN05660472_00090</name>
</gene>
<organism evidence="7 8">
    <name type="scientific">Natronincola ferrireducens</name>
    <dbReference type="NCBI Taxonomy" id="393762"/>
    <lineage>
        <taxon>Bacteria</taxon>
        <taxon>Bacillati</taxon>
        <taxon>Bacillota</taxon>
        <taxon>Clostridia</taxon>
        <taxon>Peptostreptococcales</taxon>
        <taxon>Natronincolaceae</taxon>
        <taxon>Natronincola</taxon>
    </lineage>
</organism>
<dbReference type="GO" id="GO:0015288">
    <property type="term" value="F:porin activity"/>
    <property type="evidence" value="ECO:0007669"/>
    <property type="project" value="TreeGrafter"/>
</dbReference>
<dbReference type="Gene3D" id="1.20.1600.10">
    <property type="entry name" value="Outer membrane efflux proteins (OEP)"/>
    <property type="match status" value="2"/>
</dbReference>
<evidence type="ECO:0000256" key="6">
    <source>
        <dbReference type="SAM" id="Coils"/>
    </source>
</evidence>
<evidence type="ECO:0000256" key="4">
    <source>
        <dbReference type="ARBA" id="ARBA00023136"/>
    </source>
</evidence>
<dbReference type="RefSeq" id="WP_090548730.1">
    <property type="nucleotide sequence ID" value="NZ_FNFP01000001.1"/>
</dbReference>
<dbReference type="EMBL" id="FNFP01000001">
    <property type="protein sequence ID" value="SDJ84378.1"/>
    <property type="molecule type" value="Genomic_DNA"/>
</dbReference>
<feature type="coiled-coil region" evidence="6">
    <location>
        <begin position="289"/>
        <end position="330"/>
    </location>
</feature>
<evidence type="ECO:0000313" key="7">
    <source>
        <dbReference type="EMBL" id="SDJ84378.1"/>
    </source>
</evidence>
<keyword evidence="6" id="KW-0175">Coiled coil</keyword>
<dbReference type="AlphaFoldDB" id="A0A1G8X155"/>
<dbReference type="InterPro" id="IPR051906">
    <property type="entry name" value="TolC-like"/>
</dbReference>
<keyword evidence="2" id="KW-1134">Transmembrane beta strand</keyword>
<keyword evidence="5" id="KW-0998">Cell outer membrane</keyword>